<dbReference type="Proteomes" id="UP000031572">
    <property type="component" value="Unassembled WGS sequence"/>
</dbReference>
<dbReference type="AlphaFoldDB" id="A0A0C2BQZ0"/>
<feature type="transmembrane region" description="Helical" evidence="6">
    <location>
        <begin position="51"/>
        <end position="71"/>
    </location>
</feature>
<comment type="caution">
    <text evidence="7">The sequence shown here is derived from an EMBL/GenBank/DDBJ whole genome shotgun (WGS) entry which is preliminary data.</text>
</comment>
<keyword evidence="4 6" id="KW-1133">Transmembrane helix</keyword>
<dbReference type="InterPro" id="IPR037185">
    <property type="entry name" value="EmrE-like"/>
</dbReference>
<keyword evidence="2" id="KW-1003">Cell membrane</keyword>
<keyword evidence="5 6" id="KW-0472">Membrane</keyword>
<reference evidence="7 8" key="1">
    <citation type="submission" date="2014-12" db="EMBL/GenBank/DDBJ databases">
        <title>Denitrispirillum autotrophicum gen. nov., sp. nov., Denitrifying, Facultatively Autotrophic Bacteria Isolated from Rice Paddy Soil.</title>
        <authorList>
            <person name="Ishii S."/>
            <person name="Ashida N."/>
            <person name="Ohno H."/>
            <person name="Otsuka S."/>
            <person name="Yokota A."/>
            <person name="Senoo K."/>
        </authorList>
    </citation>
    <scope>NUCLEOTIDE SEQUENCE [LARGE SCALE GENOMIC DNA]</scope>
    <source>
        <strain evidence="7 8">TSA66</strain>
    </source>
</reference>
<name>A0A0C2BQZ0_9BURK</name>
<dbReference type="PANTHER" id="PTHR30561:SF9">
    <property type="entry name" value="4-AMINO-4-DEOXY-L-ARABINOSE-PHOSPHOUNDECAPRENOL FLIPPASE SUBUNIT ARNF-RELATED"/>
    <property type="match status" value="1"/>
</dbReference>
<evidence type="ECO:0000256" key="5">
    <source>
        <dbReference type="ARBA" id="ARBA00023136"/>
    </source>
</evidence>
<dbReference type="OrthoDB" id="5460103at2"/>
<dbReference type="GO" id="GO:0022857">
    <property type="term" value="F:transmembrane transporter activity"/>
    <property type="evidence" value="ECO:0007669"/>
    <property type="project" value="InterPro"/>
</dbReference>
<feature type="transmembrane region" description="Helical" evidence="6">
    <location>
        <begin position="104"/>
        <end position="121"/>
    </location>
</feature>
<keyword evidence="8" id="KW-1185">Reference proteome</keyword>
<evidence type="ECO:0000256" key="3">
    <source>
        <dbReference type="ARBA" id="ARBA00022692"/>
    </source>
</evidence>
<dbReference type="SUPFAM" id="SSF103481">
    <property type="entry name" value="Multidrug resistance efflux transporter EmrE"/>
    <property type="match status" value="1"/>
</dbReference>
<evidence type="ECO:0000256" key="2">
    <source>
        <dbReference type="ARBA" id="ARBA00022475"/>
    </source>
</evidence>
<evidence type="ECO:0000313" key="8">
    <source>
        <dbReference type="Proteomes" id="UP000031572"/>
    </source>
</evidence>
<sequence>MTPSILVLVLVSVSMSSAAQIFLKYGMASPSMQSALQQGGIAICMAVLTNLHILGGLTLYALGAVVWLGVLARIDVSIAYPFVALGFILTMILAALTLGETIGTLRIAGTILIAAGAVLVTRS</sequence>
<dbReference type="Gene3D" id="1.10.3730.20">
    <property type="match status" value="1"/>
</dbReference>
<dbReference type="RefSeq" id="WP_040042557.1">
    <property type="nucleotide sequence ID" value="NZ_JWJG01000028.1"/>
</dbReference>
<gene>
    <name evidence="7" type="ORF">TSA66_13120</name>
</gene>
<dbReference type="GO" id="GO:0005886">
    <property type="term" value="C:plasma membrane"/>
    <property type="evidence" value="ECO:0007669"/>
    <property type="project" value="UniProtKB-SubCell"/>
</dbReference>
<evidence type="ECO:0000256" key="4">
    <source>
        <dbReference type="ARBA" id="ARBA00022989"/>
    </source>
</evidence>
<evidence type="ECO:0000256" key="1">
    <source>
        <dbReference type="ARBA" id="ARBA00004651"/>
    </source>
</evidence>
<evidence type="ECO:0008006" key="9">
    <source>
        <dbReference type="Google" id="ProtNLM"/>
    </source>
</evidence>
<dbReference type="PANTHER" id="PTHR30561">
    <property type="entry name" value="SMR FAMILY PROTON-DEPENDENT DRUG EFFLUX TRANSPORTER SUGE"/>
    <property type="match status" value="1"/>
</dbReference>
<keyword evidence="3 6" id="KW-0812">Transmembrane</keyword>
<organism evidence="7 8">
    <name type="scientific">Noviherbaspirillum autotrophicum</name>
    <dbReference type="NCBI Taxonomy" id="709839"/>
    <lineage>
        <taxon>Bacteria</taxon>
        <taxon>Pseudomonadati</taxon>
        <taxon>Pseudomonadota</taxon>
        <taxon>Betaproteobacteria</taxon>
        <taxon>Burkholderiales</taxon>
        <taxon>Oxalobacteraceae</taxon>
        <taxon>Noviherbaspirillum</taxon>
    </lineage>
</organism>
<accession>A0A0C2BQZ0</accession>
<dbReference type="EMBL" id="JWJG01000028">
    <property type="protein sequence ID" value="KIF83715.1"/>
    <property type="molecule type" value="Genomic_DNA"/>
</dbReference>
<comment type="subcellular location">
    <subcellularLocation>
        <location evidence="1">Cell membrane</location>
        <topology evidence="1">Multi-pass membrane protein</topology>
    </subcellularLocation>
</comment>
<protein>
    <recommendedName>
        <fullName evidence="9">Small multi-drug resistant family protein</fullName>
    </recommendedName>
</protein>
<evidence type="ECO:0000313" key="7">
    <source>
        <dbReference type="EMBL" id="KIF83715.1"/>
    </source>
</evidence>
<evidence type="ECO:0000256" key="6">
    <source>
        <dbReference type="SAM" id="Phobius"/>
    </source>
</evidence>
<dbReference type="STRING" id="709839.TSA66_13120"/>
<feature type="transmembrane region" description="Helical" evidence="6">
    <location>
        <begin position="78"/>
        <end position="98"/>
    </location>
</feature>
<dbReference type="InterPro" id="IPR000390">
    <property type="entry name" value="Small_drug/metabolite_transptr"/>
</dbReference>
<proteinExistence type="predicted"/>